<proteinExistence type="predicted"/>
<accession>A0A832M142</accession>
<organism evidence="2">
    <name type="scientific">Oscillatoriales cyanobacterium SpSt-402</name>
    <dbReference type="NCBI Taxonomy" id="2282168"/>
    <lineage>
        <taxon>Bacteria</taxon>
        <taxon>Bacillati</taxon>
        <taxon>Cyanobacteriota</taxon>
        <taxon>Cyanophyceae</taxon>
        <taxon>Oscillatoriophycideae</taxon>
        <taxon>Oscillatoriales</taxon>
    </lineage>
</organism>
<reference evidence="2" key="1">
    <citation type="journal article" date="2020" name="mSystems">
        <title>Genome- and Community-Level Interaction Insights into Carbon Utilization and Element Cycling Functions of Hydrothermarchaeota in Hydrothermal Sediment.</title>
        <authorList>
            <person name="Zhou Z."/>
            <person name="Liu Y."/>
            <person name="Xu W."/>
            <person name="Pan J."/>
            <person name="Luo Z.H."/>
            <person name="Li M."/>
        </authorList>
    </citation>
    <scope>NUCLEOTIDE SEQUENCE [LARGE SCALE GENOMIC DNA]</scope>
    <source>
        <strain evidence="2">SpSt-402</strain>
    </source>
</reference>
<dbReference type="EMBL" id="DSRD01000070">
    <property type="protein sequence ID" value="HGW92868.1"/>
    <property type="molecule type" value="Genomic_DNA"/>
</dbReference>
<comment type="caution">
    <text evidence="2">The sequence shown here is derived from an EMBL/GenBank/DDBJ whole genome shotgun (WGS) entry which is preliminary data.</text>
</comment>
<feature type="region of interest" description="Disordered" evidence="1">
    <location>
        <begin position="106"/>
        <end position="131"/>
    </location>
</feature>
<evidence type="ECO:0000313" key="2">
    <source>
        <dbReference type="EMBL" id="HGW92868.1"/>
    </source>
</evidence>
<name>A0A832M142_9CYAN</name>
<gene>
    <name evidence="2" type="ORF">ENR47_01085</name>
</gene>
<sequence length="321" mass="35863">MNLMKLRSCLSRLQSFSNHPVAHITFASPLNPLQLGDFEFPYPQAWRAREARAAIFLATSGLILIAAPAWANPEASISHTAQDLMPPPVEPFLSVEVHLKEMEPRSLETASTVAQASDPQPSDSEESPRTNILDTSPVFQRWNREVPNVLEDIKRDPAFRTRARLGLSYFPSTFDSLGWNIGIEDVFIGRTGLTVSGDYQATFTGDRKAGGGELRYYLLPLGGYFNIAPVIGYRYLETPRYVTDGLNVGARFQAVLSRTGGADISFTQTWVNPRQSEEVGISKFSFGYALTKNLRLSTDIEKQNSKQKKDTRFGVSFEWML</sequence>
<evidence type="ECO:0000256" key="1">
    <source>
        <dbReference type="SAM" id="MobiDB-lite"/>
    </source>
</evidence>
<protein>
    <submittedName>
        <fullName evidence="2">Uncharacterized protein</fullName>
    </submittedName>
</protein>
<dbReference type="AlphaFoldDB" id="A0A832M142"/>